<keyword evidence="1 2" id="KW-0472">Membrane</keyword>
<feature type="transmembrane region" description="Helical" evidence="2">
    <location>
        <begin position="82"/>
        <end position="105"/>
    </location>
</feature>
<feature type="transmembrane region" description="Helical" evidence="2">
    <location>
        <begin position="111"/>
        <end position="133"/>
    </location>
</feature>
<dbReference type="Pfam" id="PF01595">
    <property type="entry name" value="CNNM"/>
    <property type="match status" value="1"/>
</dbReference>
<evidence type="ECO:0000313" key="4">
    <source>
        <dbReference type="EMBL" id="UYQ93009.1"/>
    </source>
</evidence>
<feature type="domain" description="CNNM transmembrane" evidence="3">
    <location>
        <begin position="22"/>
        <end position="156"/>
    </location>
</feature>
<reference evidence="4" key="1">
    <citation type="submission" date="2022-10" db="EMBL/GenBank/DDBJ databases">
        <title>Chitinophaga sp. nov., isolated from soil.</title>
        <authorList>
            <person name="Jeon C.O."/>
        </authorList>
    </citation>
    <scope>NUCLEOTIDE SEQUENCE</scope>
    <source>
        <strain evidence="4">R8</strain>
    </source>
</reference>
<dbReference type="Proteomes" id="UP001162741">
    <property type="component" value="Chromosome"/>
</dbReference>
<evidence type="ECO:0000259" key="3">
    <source>
        <dbReference type="PROSITE" id="PS51846"/>
    </source>
</evidence>
<sequence>MAYHPASITFTETILLQELATPTPNLVVFLLVIFVLLLLSFIVSGAEVAFFSLNYKDLNVLKTRQNQSGKLITKLLEKPKSLLASLQISNILLNIAFIFITNYLINQMEALQSLQVLSAVVRIALITIVLLFLDRYFRAYGRLRTISVLRLTSPGS</sequence>
<keyword evidence="1 2" id="KW-1133">Transmembrane helix</keyword>
<proteinExistence type="predicted"/>
<feature type="transmembrane region" description="Helical" evidence="2">
    <location>
        <begin position="26"/>
        <end position="55"/>
    </location>
</feature>
<dbReference type="InterPro" id="IPR002550">
    <property type="entry name" value="CNNM"/>
</dbReference>
<evidence type="ECO:0000313" key="5">
    <source>
        <dbReference type="Proteomes" id="UP001162741"/>
    </source>
</evidence>
<gene>
    <name evidence="4" type="ORF">MKQ68_23295</name>
</gene>
<dbReference type="RefSeq" id="WP_264281161.1">
    <property type="nucleotide sequence ID" value="NZ_CP107006.1"/>
</dbReference>
<keyword evidence="5" id="KW-1185">Reference proteome</keyword>
<dbReference type="EMBL" id="CP107006">
    <property type="protein sequence ID" value="UYQ93009.1"/>
    <property type="molecule type" value="Genomic_DNA"/>
</dbReference>
<evidence type="ECO:0000256" key="2">
    <source>
        <dbReference type="SAM" id="Phobius"/>
    </source>
</evidence>
<accession>A0ABY6J497</accession>
<protein>
    <submittedName>
        <fullName evidence="4">DUF21 domain-containing protein</fullName>
    </submittedName>
</protein>
<organism evidence="4 5">
    <name type="scientific">Chitinophaga horti</name>
    <dbReference type="NCBI Taxonomy" id="2920382"/>
    <lineage>
        <taxon>Bacteria</taxon>
        <taxon>Pseudomonadati</taxon>
        <taxon>Bacteroidota</taxon>
        <taxon>Chitinophagia</taxon>
        <taxon>Chitinophagales</taxon>
        <taxon>Chitinophagaceae</taxon>
        <taxon>Chitinophaga</taxon>
    </lineage>
</organism>
<keyword evidence="1 2" id="KW-0812">Transmembrane</keyword>
<evidence type="ECO:0000256" key="1">
    <source>
        <dbReference type="PROSITE-ProRule" id="PRU01193"/>
    </source>
</evidence>
<name>A0ABY6J497_9BACT</name>
<dbReference type="PROSITE" id="PS51846">
    <property type="entry name" value="CNNM"/>
    <property type="match status" value="1"/>
</dbReference>